<dbReference type="Proteomes" id="UP000297253">
    <property type="component" value="Unassembled WGS sequence"/>
</dbReference>
<dbReference type="RefSeq" id="WP_135182922.1">
    <property type="nucleotide sequence ID" value="NZ_JADGKZ010000029.1"/>
</dbReference>
<dbReference type="STRING" id="1432788.BU202_08275"/>
<protein>
    <submittedName>
        <fullName evidence="1">Uncharacterized protein</fullName>
    </submittedName>
</protein>
<accession>A0A4Y9J6P5</accession>
<dbReference type="OrthoDB" id="2224462at2"/>
<evidence type="ECO:0000313" key="1">
    <source>
        <dbReference type="EMBL" id="TFU96670.1"/>
    </source>
</evidence>
<comment type="caution">
    <text evidence="1">The sequence shown here is derived from an EMBL/GenBank/DDBJ whole genome shotgun (WGS) entry which is preliminary data.</text>
</comment>
<proteinExistence type="predicted"/>
<reference evidence="1 2" key="1">
    <citation type="submission" date="2019-03" db="EMBL/GenBank/DDBJ databases">
        <title>Diversity of the mouse oral microbiome.</title>
        <authorList>
            <person name="Joseph S."/>
            <person name="Aduse-Opoku J."/>
            <person name="Curtis M."/>
            <person name="Wade W."/>
            <person name="Hashim A."/>
        </authorList>
    </citation>
    <scope>NUCLEOTIDE SEQUENCE [LARGE SCALE GENOMIC DNA]</scope>
    <source>
        <strain evidence="1 2">WM131</strain>
    </source>
</reference>
<dbReference type="EMBL" id="SPPD01000029">
    <property type="protein sequence ID" value="TFU96670.1"/>
    <property type="molecule type" value="Genomic_DNA"/>
</dbReference>
<dbReference type="AlphaFoldDB" id="A0A4Y9J6P5"/>
<sequence length="138" mass="15934">MLDYLEKVFPHLMMYGVPAFFGYLGVKAQHVNKEQVNTIKTELSDIKSSVDDVKEVGDANNRSLADVKQTIANHNESHLVTMYGRLEEKINTALKLGYTCPKEFEFINRMYRNYKALGGNGYIDKLYSRYVELEIKEK</sequence>
<gene>
    <name evidence="1" type="ORF">E4T82_11510</name>
</gene>
<evidence type="ECO:0000313" key="2">
    <source>
        <dbReference type="Proteomes" id="UP000297253"/>
    </source>
</evidence>
<organism evidence="1 2">
    <name type="scientific">Streptococcus cuniculi</name>
    <dbReference type="NCBI Taxonomy" id="1432788"/>
    <lineage>
        <taxon>Bacteria</taxon>
        <taxon>Bacillati</taxon>
        <taxon>Bacillota</taxon>
        <taxon>Bacilli</taxon>
        <taxon>Lactobacillales</taxon>
        <taxon>Streptococcaceae</taxon>
        <taxon>Streptococcus</taxon>
    </lineage>
</organism>
<name>A0A4Y9J6P5_9STRE</name>